<evidence type="ECO:0000313" key="2">
    <source>
        <dbReference type="Proteomes" id="UP000780801"/>
    </source>
</evidence>
<accession>A0A9P6KC34</accession>
<organism evidence="1 2">
    <name type="scientific">Lunasporangiospora selenospora</name>
    <dbReference type="NCBI Taxonomy" id="979761"/>
    <lineage>
        <taxon>Eukaryota</taxon>
        <taxon>Fungi</taxon>
        <taxon>Fungi incertae sedis</taxon>
        <taxon>Mucoromycota</taxon>
        <taxon>Mortierellomycotina</taxon>
        <taxon>Mortierellomycetes</taxon>
        <taxon>Mortierellales</taxon>
        <taxon>Mortierellaceae</taxon>
        <taxon>Lunasporangiospora</taxon>
    </lineage>
</organism>
<sequence>MLVERVEIRDPTSPCNSNIDAAFKEIVEGISAFMKGLRVAKRNTTIEHPLQNVDLNTAARYAPSVDASSFSLPTLEANETPGGLRQLYESVELALAHNDLNVMVQINSKN</sequence>
<dbReference type="AlphaFoldDB" id="A0A9P6KC34"/>
<gene>
    <name evidence="1" type="ORF">BGW38_004327</name>
</gene>
<dbReference type="EMBL" id="JAABOA010002775">
    <property type="protein sequence ID" value="KAF9579413.1"/>
    <property type="molecule type" value="Genomic_DNA"/>
</dbReference>
<protein>
    <submittedName>
        <fullName evidence="1">Uncharacterized protein</fullName>
    </submittedName>
</protein>
<name>A0A9P6KC34_9FUNG</name>
<keyword evidence="2" id="KW-1185">Reference proteome</keyword>
<evidence type="ECO:0000313" key="1">
    <source>
        <dbReference type="EMBL" id="KAF9579413.1"/>
    </source>
</evidence>
<proteinExistence type="predicted"/>
<dbReference type="Proteomes" id="UP000780801">
    <property type="component" value="Unassembled WGS sequence"/>
</dbReference>
<reference evidence="1" key="1">
    <citation type="journal article" date="2020" name="Fungal Divers.">
        <title>Resolving the Mortierellaceae phylogeny through synthesis of multi-gene phylogenetics and phylogenomics.</title>
        <authorList>
            <person name="Vandepol N."/>
            <person name="Liber J."/>
            <person name="Desiro A."/>
            <person name="Na H."/>
            <person name="Kennedy M."/>
            <person name="Barry K."/>
            <person name="Grigoriev I.V."/>
            <person name="Miller A.N."/>
            <person name="O'Donnell K."/>
            <person name="Stajich J.E."/>
            <person name="Bonito G."/>
        </authorList>
    </citation>
    <scope>NUCLEOTIDE SEQUENCE</scope>
    <source>
        <strain evidence="1">KOD1015</strain>
    </source>
</reference>
<dbReference type="OrthoDB" id="2446503at2759"/>
<comment type="caution">
    <text evidence="1">The sequence shown here is derived from an EMBL/GenBank/DDBJ whole genome shotgun (WGS) entry which is preliminary data.</text>
</comment>